<accession>A0A8B9KNP3</accession>
<dbReference type="InterPro" id="IPR005225">
    <property type="entry name" value="Small_GTP-bd"/>
</dbReference>
<evidence type="ECO:0000256" key="6">
    <source>
        <dbReference type="ARBA" id="ARBA00072405"/>
    </source>
</evidence>
<dbReference type="InterPro" id="IPR024156">
    <property type="entry name" value="Small_GTPase_ARF"/>
</dbReference>
<evidence type="ECO:0000256" key="9">
    <source>
        <dbReference type="PIRSR" id="PIRSR606689-2"/>
    </source>
</evidence>
<feature type="binding site" evidence="9">
    <location>
        <position position="43"/>
    </location>
    <ligand>
        <name>Mg(2+)</name>
        <dbReference type="ChEBI" id="CHEBI:18420"/>
    </ligand>
</feature>
<dbReference type="CTD" id="115761"/>
<dbReference type="SMART" id="SM00177">
    <property type="entry name" value="ARF"/>
    <property type="match status" value="1"/>
</dbReference>
<dbReference type="InterPro" id="IPR006689">
    <property type="entry name" value="Small_GTPase_ARF/SAR"/>
</dbReference>
<evidence type="ECO:0000256" key="2">
    <source>
        <dbReference type="ARBA" id="ARBA00022741"/>
    </source>
</evidence>
<evidence type="ECO:0000256" key="7">
    <source>
        <dbReference type="ARBA" id="ARBA00077764"/>
    </source>
</evidence>
<dbReference type="PANTHER" id="PTHR11711">
    <property type="entry name" value="ADP RIBOSYLATION FACTOR-RELATED"/>
    <property type="match status" value="1"/>
</dbReference>
<dbReference type="InterPro" id="IPR027417">
    <property type="entry name" value="P-loop_NTPase"/>
</dbReference>
<evidence type="ECO:0000256" key="4">
    <source>
        <dbReference type="ARBA" id="ARBA00054077"/>
    </source>
</evidence>
<dbReference type="SMART" id="SM00175">
    <property type="entry name" value="RAB"/>
    <property type="match status" value="1"/>
</dbReference>
<feature type="binding site" evidence="8">
    <location>
        <position position="66"/>
    </location>
    <ligand>
        <name>GTP</name>
        <dbReference type="ChEBI" id="CHEBI:37565"/>
    </ligand>
</feature>
<dbReference type="GO" id="GO:0046872">
    <property type="term" value="F:metal ion binding"/>
    <property type="evidence" value="ECO:0007669"/>
    <property type="project" value="UniProtKB-KW"/>
</dbReference>
<dbReference type="PROSITE" id="PS51417">
    <property type="entry name" value="ARF"/>
    <property type="match status" value="1"/>
</dbReference>
<dbReference type="Proteomes" id="UP000694621">
    <property type="component" value="Unplaced"/>
</dbReference>
<keyword evidence="9" id="KW-0460">Magnesium</keyword>
<organism evidence="11 12">
    <name type="scientific">Astyanax mexicanus</name>
    <name type="common">Blind cave fish</name>
    <name type="synonym">Astyanax fasciatus mexicanus</name>
    <dbReference type="NCBI Taxonomy" id="7994"/>
    <lineage>
        <taxon>Eukaryota</taxon>
        <taxon>Metazoa</taxon>
        <taxon>Chordata</taxon>
        <taxon>Craniata</taxon>
        <taxon>Vertebrata</taxon>
        <taxon>Euteleostomi</taxon>
        <taxon>Actinopterygii</taxon>
        <taxon>Neopterygii</taxon>
        <taxon>Teleostei</taxon>
        <taxon>Ostariophysi</taxon>
        <taxon>Characiformes</taxon>
        <taxon>Characoidei</taxon>
        <taxon>Acestrorhamphidae</taxon>
        <taxon>Acestrorhamphinae</taxon>
        <taxon>Astyanax</taxon>
    </lineage>
</organism>
<comment type="similarity">
    <text evidence="1 10">Belongs to the small GTPase superfamily. Arf family.</text>
</comment>
<evidence type="ECO:0000256" key="5">
    <source>
        <dbReference type="ARBA" id="ARBA00061881"/>
    </source>
</evidence>
<dbReference type="GO" id="GO:0003924">
    <property type="term" value="F:GTPase activity"/>
    <property type="evidence" value="ECO:0007669"/>
    <property type="project" value="InterPro"/>
</dbReference>
<feature type="binding site" evidence="8">
    <location>
        <begin position="19"/>
        <end position="26"/>
    </location>
    <ligand>
        <name>GTP</name>
        <dbReference type="ChEBI" id="CHEBI:37565"/>
    </ligand>
</feature>
<name>A0A8B9KNP3_ASTMX</name>
<evidence type="ECO:0000256" key="10">
    <source>
        <dbReference type="RuleBase" id="RU003925"/>
    </source>
</evidence>
<dbReference type="RefSeq" id="XP_007251389.3">
    <property type="nucleotide sequence ID" value="XM_007251327.4"/>
</dbReference>
<keyword evidence="2 8" id="KW-0547">Nucleotide-binding</keyword>
<reference evidence="11" key="1">
    <citation type="submission" date="2025-08" db="UniProtKB">
        <authorList>
            <consortium name="Ensembl"/>
        </authorList>
    </citation>
    <scope>IDENTIFICATION</scope>
</reference>
<comment type="subunit">
    <text evidence="5">Interacts with ARL14EP.</text>
</comment>
<dbReference type="GO" id="GO:0005525">
    <property type="term" value="F:GTP binding"/>
    <property type="evidence" value="ECO:0007669"/>
    <property type="project" value="UniProtKB-KW"/>
</dbReference>
<evidence type="ECO:0000313" key="11">
    <source>
        <dbReference type="Ensembl" id="ENSAMXP00005039372.1"/>
    </source>
</evidence>
<dbReference type="FunFam" id="3.40.50.300:FF:000412">
    <property type="entry name" value="ADP-ribosylation factor 1"/>
    <property type="match status" value="1"/>
</dbReference>
<feature type="binding site" evidence="9">
    <location>
        <position position="26"/>
    </location>
    <ligand>
        <name>Mg(2+)</name>
        <dbReference type="ChEBI" id="CHEBI:18420"/>
    </ligand>
</feature>
<evidence type="ECO:0000256" key="1">
    <source>
        <dbReference type="ARBA" id="ARBA00010290"/>
    </source>
</evidence>
<dbReference type="Pfam" id="PF00025">
    <property type="entry name" value="Arf"/>
    <property type="match status" value="1"/>
</dbReference>
<dbReference type="AlphaFoldDB" id="A0A8B9KNP3"/>
<sequence length="176" mass="19810">MGHMLSKKFIKTQNVLLLGLDSSGKTTFLYRLYQGVVMDTLPTVGFNVVTIEMDKKTTLTVWDIGGQDKMQPNWKYHLEGCEALVFVVDATDRARMDDAGKALKKVLKDPHMTDVPLLVLANKSDRPDAMTVNEVSKELDMESYKDRIWEIQACSALKGLGVQQAFRSVTKLLQKN</sequence>
<proteinExistence type="inferred from homology"/>
<evidence type="ECO:0000313" key="12">
    <source>
        <dbReference type="Proteomes" id="UP000694621"/>
    </source>
</evidence>
<dbReference type="NCBIfam" id="TIGR00231">
    <property type="entry name" value="small_GTP"/>
    <property type="match status" value="1"/>
</dbReference>
<dbReference type="Gene3D" id="3.40.50.300">
    <property type="entry name" value="P-loop containing nucleotide triphosphate hydrolases"/>
    <property type="match status" value="1"/>
</dbReference>
<dbReference type="PRINTS" id="PR00328">
    <property type="entry name" value="SAR1GTPBP"/>
</dbReference>
<dbReference type="KEGG" id="amex:103046069"/>
<comment type="function">
    <text evidence="4">GTPase that recruits MYO1E to MHC class II-containing vesicles via the effector protein ARL14EP and hence controls the movement of these vesicles along the actin cytoskeleton in dendritic cells.</text>
</comment>
<dbReference type="GO" id="GO:0030010">
    <property type="term" value="P:establishment of cell polarity"/>
    <property type="evidence" value="ECO:0007669"/>
    <property type="project" value="UniProtKB-ARBA"/>
</dbReference>
<evidence type="ECO:0000256" key="3">
    <source>
        <dbReference type="ARBA" id="ARBA00023134"/>
    </source>
</evidence>
<dbReference type="PROSITE" id="PS51419">
    <property type="entry name" value="RAB"/>
    <property type="match status" value="1"/>
</dbReference>
<protein>
    <recommendedName>
        <fullName evidence="6">ADP-ribosylation factor-like protein 14</fullName>
    </recommendedName>
    <alternativeName>
        <fullName evidence="7">ADP-ribosylation factor 7</fullName>
    </alternativeName>
</protein>
<evidence type="ECO:0000256" key="8">
    <source>
        <dbReference type="PIRSR" id="PIRSR606689-1"/>
    </source>
</evidence>
<keyword evidence="9" id="KW-0479">Metal-binding</keyword>
<dbReference type="Ensembl" id="ENSAMXT00005042869.1">
    <property type="protein sequence ID" value="ENSAMXP00005039372.1"/>
    <property type="gene ID" value="ENSAMXG00005018582.1"/>
</dbReference>
<dbReference type="SMART" id="SM00178">
    <property type="entry name" value="SAR"/>
    <property type="match status" value="1"/>
</dbReference>
<feature type="binding site" evidence="8">
    <location>
        <begin position="122"/>
        <end position="125"/>
    </location>
    <ligand>
        <name>GTP</name>
        <dbReference type="ChEBI" id="CHEBI:37565"/>
    </ligand>
</feature>
<dbReference type="GeneID" id="103046069"/>
<gene>
    <name evidence="11" type="primary">arl11</name>
</gene>
<keyword evidence="3 8" id="KW-0342">GTP-binding</keyword>
<dbReference type="SUPFAM" id="SSF52540">
    <property type="entry name" value="P-loop containing nucleoside triphosphate hydrolases"/>
    <property type="match status" value="1"/>
</dbReference>